<name>A0A7R9G8F0_9CRUS</name>
<evidence type="ECO:0000313" key="9">
    <source>
        <dbReference type="EMBL" id="CAD7273061.1"/>
    </source>
</evidence>
<keyword evidence="3" id="KW-1015">Disulfide bond</keyword>
<dbReference type="Gene3D" id="2.60.40.10">
    <property type="entry name" value="Immunoglobulins"/>
    <property type="match status" value="1"/>
</dbReference>
<feature type="region of interest" description="Disordered" evidence="7">
    <location>
        <begin position="1"/>
        <end position="20"/>
    </location>
</feature>
<dbReference type="Pfam" id="PF25609">
    <property type="entry name" value="Unc5_NetrinR_N"/>
    <property type="match status" value="1"/>
</dbReference>
<dbReference type="AlphaFoldDB" id="A0A7R9G8F0"/>
<gene>
    <name evidence="9" type="ORF">NMOB1V02_LOCUS965</name>
</gene>
<sequence length="221" mass="24834">MRLVVSSGKRDSVTRKRGRSKCNCEISKSLRVINQERKRVSLSTTSLCRQTSSRCNLKRAMRKSRNRSARKRSPRHPTDEIPRHSGGSLLPEHLLPESLEGSAAPVFLEEPKDAFVIRNRPARLYCKAAHALKVYFQCSGSWGKDKHEESGLVDPMTGIRQTESHLDVPRNALDQYFGKEPFSCRCTAWSSTGEVVSRKATITDASRDFSTSAPTEKQLSN</sequence>
<keyword evidence="5" id="KW-0325">Glycoprotein</keyword>
<protein>
    <recommendedName>
        <fullName evidence="8">Ig-like domain-containing protein</fullName>
    </recommendedName>
</protein>
<organism evidence="9">
    <name type="scientific">Notodromas monacha</name>
    <dbReference type="NCBI Taxonomy" id="399045"/>
    <lineage>
        <taxon>Eukaryota</taxon>
        <taxon>Metazoa</taxon>
        <taxon>Ecdysozoa</taxon>
        <taxon>Arthropoda</taxon>
        <taxon>Crustacea</taxon>
        <taxon>Oligostraca</taxon>
        <taxon>Ostracoda</taxon>
        <taxon>Podocopa</taxon>
        <taxon>Podocopida</taxon>
        <taxon>Cypridocopina</taxon>
        <taxon>Cypridoidea</taxon>
        <taxon>Cyprididae</taxon>
        <taxon>Notodromas</taxon>
    </lineage>
</organism>
<reference evidence="9" key="1">
    <citation type="submission" date="2020-11" db="EMBL/GenBank/DDBJ databases">
        <authorList>
            <person name="Tran Van P."/>
        </authorList>
    </citation>
    <scope>NUCLEOTIDE SEQUENCE</scope>
</reference>
<feature type="region of interest" description="Disordered" evidence="7">
    <location>
        <begin position="58"/>
        <end position="93"/>
    </location>
</feature>
<dbReference type="InterPro" id="IPR057755">
    <property type="entry name" value="UNC5A-D-like_N"/>
</dbReference>
<dbReference type="PROSITE" id="PS50835">
    <property type="entry name" value="IG_LIKE"/>
    <property type="match status" value="1"/>
</dbReference>
<dbReference type="EMBL" id="OA882125">
    <property type="protein sequence ID" value="CAD7273061.1"/>
    <property type="molecule type" value="Genomic_DNA"/>
</dbReference>
<dbReference type="InterPro" id="IPR013783">
    <property type="entry name" value="Ig-like_fold"/>
</dbReference>
<dbReference type="InterPro" id="IPR007110">
    <property type="entry name" value="Ig-like_dom"/>
</dbReference>
<feature type="compositionally biased region" description="Low complexity" evidence="7">
    <location>
        <begin position="84"/>
        <end position="93"/>
    </location>
</feature>
<evidence type="ECO:0000256" key="2">
    <source>
        <dbReference type="ARBA" id="ARBA00023136"/>
    </source>
</evidence>
<dbReference type="OrthoDB" id="5973910at2759"/>
<evidence type="ECO:0000259" key="8">
    <source>
        <dbReference type="PROSITE" id="PS50835"/>
    </source>
</evidence>
<evidence type="ECO:0000256" key="4">
    <source>
        <dbReference type="ARBA" id="ARBA00023170"/>
    </source>
</evidence>
<evidence type="ECO:0000256" key="5">
    <source>
        <dbReference type="ARBA" id="ARBA00023180"/>
    </source>
</evidence>
<accession>A0A7R9G8F0</accession>
<keyword evidence="6" id="KW-0393">Immunoglobulin domain</keyword>
<keyword evidence="4" id="KW-0675">Receptor</keyword>
<evidence type="ECO:0000256" key="3">
    <source>
        <dbReference type="ARBA" id="ARBA00023157"/>
    </source>
</evidence>
<keyword evidence="10" id="KW-1185">Reference proteome</keyword>
<feature type="domain" description="Ig-like" evidence="8">
    <location>
        <begin position="105"/>
        <end position="201"/>
    </location>
</feature>
<evidence type="ECO:0000313" key="10">
    <source>
        <dbReference type="Proteomes" id="UP000678499"/>
    </source>
</evidence>
<feature type="compositionally biased region" description="Basic residues" evidence="7">
    <location>
        <begin position="58"/>
        <end position="75"/>
    </location>
</feature>
<comment type="subcellular location">
    <subcellularLocation>
        <location evidence="1">Membrane</location>
        <topology evidence="1">Single-pass type I membrane protein</topology>
    </subcellularLocation>
</comment>
<evidence type="ECO:0000256" key="1">
    <source>
        <dbReference type="ARBA" id="ARBA00004479"/>
    </source>
</evidence>
<dbReference type="EMBL" id="CAJPEX010000088">
    <property type="protein sequence ID" value="CAG0913213.1"/>
    <property type="molecule type" value="Genomic_DNA"/>
</dbReference>
<proteinExistence type="predicted"/>
<dbReference type="Proteomes" id="UP000678499">
    <property type="component" value="Unassembled WGS sequence"/>
</dbReference>
<evidence type="ECO:0000256" key="7">
    <source>
        <dbReference type="SAM" id="MobiDB-lite"/>
    </source>
</evidence>
<evidence type="ECO:0000256" key="6">
    <source>
        <dbReference type="ARBA" id="ARBA00023319"/>
    </source>
</evidence>
<keyword evidence="2" id="KW-0472">Membrane</keyword>